<evidence type="ECO:0000313" key="2">
    <source>
        <dbReference type="Proteomes" id="UP000236047"/>
    </source>
</evidence>
<organism evidence="1 2">
    <name type="scientific">Streptomyces noursei</name>
    <name type="common">Streptomyces albulus</name>
    <dbReference type="NCBI Taxonomy" id="1971"/>
    <lineage>
        <taxon>Bacteria</taxon>
        <taxon>Bacillati</taxon>
        <taxon>Actinomycetota</taxon>
        <taxon>Actinomycetes</taxon>
        <taxon>Kitasatosporales</taxon>
        <taxon>Streptomycetaceae</taxon>
        <taxon>Streptomyces</taxon>
    </lineage>
</organism>
<comment type="caution">
    <text evidence="1">The sequence shown here is derived from an EMBL/GenBank/DDBJ whole genome shotgun (WGS) entry which is preliminary data.</text>
</comment>
<accession>A0A2N8PLX6</accession>
<protein>
    <submittedName>
        <fullName evidence="1">Uncharacterized protein</fullName>
    </submittedName>
</protein>
<dbReference type="AlphaFoldDB" id="A0A2N8PLX6"/>
<dbReference type="Proteomes" id="UP000236047">
    <property type="component" value="Unassembled WGS sequence"/>
</dbReference>
<name>A0A2N8PLX6_STRNR</name>
<sequence>MPAESVSAKARYWPGWWEVGSSMEKSRMCSSWIRARRSGTGAGLRSVVQPLGASLRSARSMTRLRAESAVRTVTYGSVTALMTVRPAPGAQTVTS</sequence>
<gene>
    <name evidence="1" type="ORF">AOB60_15805</name>
</gene>
<keyword evidence="2" id="KW-1185">Reference proteome</keyword>
<reference evidence="2" key="1">
    <citation type="submission" date="2015-09" db="EMBL/GenBank/DDBJ databases">
        <authorList>
            <person name="Graham D.E."/>
            <person name="Mahan K.M."/>
            <person name="Klingeman D.M."/>
            <person name="Fida T."/>
            <person name="Giannone R.J."/>
            <person name="Hettich R.L."/>
            <person name="Parry R.J."/>
            <person name="Spain J.C."/>
        </authorList>
    </citation>
    <scope>NUCLEOTIDE SEQUENCE [LARGE SCALE GENOMIC DNA]</scope>
    <source>
        <strain evidence="2">JCM 4701</strain>
    </source>
</reference>
<evidence type="ECO:0000313" key="1">
    <source>
        <dbReference type="EMBL" id="PNE42026.1"/>
    </source>
</evidence>
<proteinExistence type="predicted"/>
<dbReference type="EMBL" id="LJSN01000002">
    <property type="protein sequence ID" value="PNE42026.1"/>
    <property type="molecule type" value="Genomic_DNA"/>
</dbReference>